<dbReference type="WBParaSite" id="ACRNAN_scaffold17749.g11696.t1">
    <property type="protein sequence ID" value="ACRNAN_scaffold17749.g11696.t1"/>
    <property type="gene ID" value="ACRNAN_scaffold17749.g11696"/>
</dbReference>
<accession>A0A914D366</accession>
<sequence length="48" mass="5679">MQQQETEPESPDTIEQVVKQWTSYINNPKKDLPTDLAYFWTNIDLVSH</sequence>
<dbReference type="AlphaFoldDB" id="A0A914D366"/>
<evidence type="ECO:0000313" key="2">
    <source>
        <dbReference type="WBParaSite" id="ACRNAN_scaffold17749.g11696.t1"/>
    </source>
</evidence>
<evidence type="ECO:0000313" key="1">
    <source>
        <dbReference type="Proteomes" id="UP000887540"/>
    </source>
</evidence>
<keyword evidence="1" id="KW-1185">Reference proteome</keyword>
<organism evidence="1 2">
    <name type="scientific">Acrobeloides nanus</name>
    <dbReference type="NCBI Taxonomy" id="290746"/>
    <lineage>
        <taxon>Eukaryota</taxon>
        <taxon>Metazoa</taxon>
        <taxon>Ecdysozoa</taxon>
        <taxon>Nematoda</taxon>
        <taxon>Chromadorea</taxon>
        <taxon>Rhabditida</taxon>
        <taxon>Tylenchina</taxon>
        <taxon>Cephalobomorpha</taxon>
        <taxon>Cephaloboidea</taxon>
        <taxon>Cephalobidae</taxon>
        <taxon>Acrobeloides</taxon>
    </lineage>
</organism>
<protein>
    <submittedName>
        <fullName evidence="2">Uncharacterized protein</fullName>
    </submittedName>
</protein>
<name>A0A914D366_9BILA</name>
<dbReference type="Proteomes" id="UP000887540">
    <property type="component" value="Unplaced"/>
</dbReference>
<reference evidence="2" key="1">
    <citation type="submission" date="2022-11" db="UniProtKB">
        <authorList>
            <consortium name="WormBaseParasite"/>
        </authorList>
    </citation>
    <scope>IDENTIFICATION</scope>
</reference>
<proteinExistence type="predicted"/>